<accession>A0A9P6Q1M0</accession>
<feature type="compositionally biased region" description="Low complexity" evidence="5">
    <location>
        <begin position="431"/>
        <end position="440"/>
    </location>
</feature>
<dbReference type="PRINTS" id="PR00420">
    <property type="entry name" value="RNGMNOXGNASE"/>
</dbReference>
<dbReference type="GO" id="GO:0071949">
    <property type="term" value="F:FAD binding"/>
    <property type="evidence" value="ECO:0007669"/>
    <property type="project" value="InterPro"/>
</dbReference>
<evidence type="ECO:0000256" key="5">
    <source>
        <dbReference type="SAM" id="MobiDB-lite"/>
    </source>
</evidence>
<evidence type="ECO:0000256" key="6">
    <source>
        <dbReference type="SAM" id="Phobius"/>
    </source>
</evidence>
<evidence type="ECO:0000256" key="2">
    <source>
        <dbReference type="ARBA" id="ARBA00022630"/>
    </source>
</evidence>
<reference evidence="8" key="1">
    <citation type="journal article" date="2020" name="Fungal Divers.">
        <title>Resolving the Mortierellaceae phylogeny through synthesis of multi-gene phylogenetics and phylogenomics.</title>
        <authorList>
            <person name="Vandepol N."/>
            <person name="Liber J."/>
            <person name="Desiro A."/>
            <person name="Na H."/>
            <person name="Kennedy M."/>
            <person name="Barry K."/>
            <person name="Grigoriev I.V."/>
            <person name="Miller A.N."/>
            <person name="O'Donnell K."/>
            <person name="Stajich J.E."/>
            <person name="Bonito G."/>
        </authorList>
    </citation>
    <scope>NUCLEOTIDE SEQUENCE</scope>
    <source>
        <strain evidence="8">KOD948</strain>
    </source>
</reference>
<dbReference type="Pfam" id="PF01494">
    <property type="entry name" value="FAD_binding_3"/>
    <property type="match status" value="2"/>
</dbReference>
<evidence type="ECO:0000313" key="9">
    <source>
        <dbReference type="Proteomes" id="UP000726737"/>
    </source>
</evidence>
<keyword evidence="3" id="KW-0274">FAD</keyword>
<evidence type="ECO:0000313" key="8">
    <source>
        <dbReference type="EMBL" id="KAG0256547.1"/>
    </source>
</evidence>
<dbReference type="AlphaFoldDB" id="A0A9P6Q1M0"/>
<dbReference type="InterPro" id="IPR050562">
    <property type="entry name" value="FAD_mOase_fung"/>
</dbReference>
<dbReference type="PANTHER" id="PTHR47356:SF2">
    <property type="entry name" value="FAD-BINDING DOMAIN-CONTAINING PROTEIN-RELATED"/>
    <property type="match status" value="1"/>
</dbReference>
<proteinExistence type="inferred from homology"/>
<keyword evidence="9" id="KW-1185">Reference proteome</keyword>
<dbReference type="Proteomes" id="UP000726737">
    <property type="component" value="Unassembled WGS sequence"/>
</dbReference>
<feature type="region of interest" description="Disordered" evidence="5">
    <location>
        <begin position="415"/>
        <end position="464"/>
    </location>
</feature>
<keyword evidence="2" id="KW-0285">Flavoprotein</keyword>
<keyword evidence="6" id="KW-1133">Transmembrane helix</keyword>
<evidence type="ECO:0000256" key="4">
    <source>
        <dbReference type="ARBA" id="ARBA00023002"/>
    </source>
</evidence>
<sequence>MSTTPTPTETHNPLQVLIVGGGVAGLMMALLLERINVPYTIFERAIKVRPLGSVLSLNANILPVFEQLDLLEDLKKFSLPCTSMDLFEPSRKMIASMAMHNYEETTGYPALVFARPDLYDLMLSRVPKEKILMNKKLLSIEQNALGSLYKKMSEKNLLPKSDSTDMELGYIAMVGVTEPQDPEKIPELLEPQTNFRLVLGSNGMGWHAITIPGNRICWRLGRQISDLKEAKELMFRNSEWGPESIELMLNEYRECPNPFGGTMGDLIDATNRNNISKVYLEEKLFETWYYGRTVLIGDACHKMLPAAGQGAINAMQDAVILANCIYDMGEPTVENIKDAFKVFKDHRYQEAKEQFENSKLVAKLMGGQNWSEKILRKIVFGLLPDWVQTKRFIKVASYRPQAVFLPLAENRGIGPVRPQLPTRRGGPRKVSGNNGSSSSSIEALTSQSKAESDEKEKEEKDTALDWLTRMQPQELITVNHGSLDEGIKCLKMLLLQALAIGK</sequence>
<keyword evidence="6" id="KW-0472">Membrane</keyword>
<feature type="domain" description="FAD-binding" evidence="7">
    <location>
        <begin position="15"/>
        <end position="142"/>
    </location>
</feature>
<dbReference type="EMBL" id="JAAAJA010000292">
    <property type="protein sequence ID" value="KAG0256547.1"/>
    <property type="molecule type" value="Genomic_DNA"/>
</dbReference>
<evidence type="ECO:0000256" key="1">
    <source>
        <dbReference type="ARBA" id="ARBA00007992"/>
    </source>
</evidence>
<dbReference type="GO" id="GO:0004497">
    <property type="term" value="F:monooxygenase activity"/>
    <property type="evidence" value="ECO:0007669"/>
    <property type="project" value="InterPro"/>
</dbReference>
<comment type="caution">
    <text evidence="8">The sequence shown here is derived from an EMBL/GenBank/DDBJ whole genome shotgun (WGS) entry which is preliminary data.</text>
</comment>
<dbReference type="OrthoDB" id="655030at2759"/>
<name>A0A9P6Q1M0_9FUNG</name>
<gene>
    <name evidence="8" type="ORF">BG011_004437</name>
</gene>
<dbReference type="Gene3D" id="3.50.50.60">
    <property type="entry name" value="FAD/NAD(P)-binding domain"/>
    <property type="match status" value="2"/>
</dbReference>
<keyword evidence="6" id="KW-0812">Transmembrane</keyword>
<feature type="transmembrane region" description="Helical" evidence="6">
    <location>
        <begin position="12"/>
        <end position="32"/>
    </location>
</feature>
<keyword evidence="4" id="KW-0560">Oxidoreductase</keyword>
<dbReference type="SUPFAM" id="SSF51905">
    <property type="entry name" value="FAD/NAD(P)-binding domain"/>
    <property type="match status" value="1"/>
</dbReference>
<evidence type="ECO:0000256" key="3">
    <source>
        <dbReference type="ARBA" id="ARBA00022827"/>
    </source>
</evidence>
<dbReference type="InterPro" id="IPR002938">
    <property type="entry name" value="FAD-bd"/>
</dbReference>
<dbReference type="InterPro" id="IPR036188">
    <property type="entry name" value="FAD/NAD-bd_sf"/>
</dbReference>
<evidence type="ECO:0000259" key="7">
    <source>
        <dbReference type="Pfam" id="PF01494"/>
    </source>
</evidence>
<comment type="similarity">
    <text evidence="1">Belongs to the paxM FAD-dependent monooxygenase family.</text>
</comment>
<protein>
    <recommendedName>
        <fullName evidence="7">FAD-binding domain-containing protein</fullName>
    </recommendedName>
</protein>
<feature type="domain" description="FAD-binding" evidence="7">
    <location>
        <begin position="273"/>
        <end position="323"/>
    </location>
</feature>
<dbReference type="PANTHER" id="PTHR47356">
    <property type="entry name" value="FAD-DEPENDENT MONOOXYGENASE ASQG-RELATED"/>
    <property type="match status" value="1"/>
</dbReference>
<feature type="compositionally biased region" description="Basic and acidic residues" evidence="5">
    <location>
        <begin position="450"/>
        <end position="463"/>
    </location>
</feature>
<organism evidence="8 9">
    <name type="scientific">Mortierella polycephala</name>
    <dbReference type="NCBI Taxonomy" id="41804"/>
    <lineage>
        <taxon>Eukaryota</taxon>
        <taxon>Fungi</taxon>
        <taxon>Fungi incertae sedis</taxon>
        <taxon>Mucoromycota</taxon>
        <taxon>Mortierellomycotina</taxon>
        <taxon>Mortierellomycetes</taxon>
        <taxon>Mortierellales</taxon>
        <taxon>Mortierellaceae</taxon>
        <taxon>Mortierella</taxon>
    </lineage>
</organism>